<accession>A0A314XPM7</accession>
<protein>
    <submittedName>
        <fullName evidence="1">Uncharacterized protein</fullName>
    </submittedName>
</protein>
<evidence type="ECO:0000313" key="1">
    <source>
        <dbReference type="EMBL" id="PQP93273.1"/>
    </source>
</evidence>
<proteinExistence type="predicted"/>
<name>A0A314XPM7_PRUYE</name>
<gene>
    <name evidence="1" type="ORF">Pyn_22799</name>
</gene>
<dbReference type="EMBL" id="PJQY01002478">
    <property type="protein sequence ID" value="PQP93273.1"/>
    <property type="molecule type" value="Genomic_DNA"/>
</dbReference>
<evidence type="ECO:0000313" key="2">
    <source>
        <dbReference type="Proteomes" id="UP000250321"/>
    </source>
</evidence>
<dbReference type="Proteomes" id="UP000250321">
    <property type="component" value="Unassembled WGS sequence"/>
</dbReference>
<organism evidence="1 2">
    <name type="scientific">Prunus yedoensis var. nudiflora</name>
    <dbReference type="NCBI Taxonomy" id="2094558"/>
    <lineage>
        <taxon>Eukaryota</taxon>
        <taxon>Viridiplantae</taxon>
        <taxon>Streptophyta</taxon>
        <taxon>Embryophyta</taxon>
        <taxon>Tracheophyta</taxon>
        <taxon>Spermatophyta</taxon>
        <taxon>Magnoliopsida</taxon>
        <taxon>eudicotyledons</taxon>
        <taxon>Gunneridae</taxon>
        <taxon>Pentapetalae</taxon>
        <taxon>rosids</taxon>
        <taxon>fabids</taxon>
        <taxon>Rosales</taxon>
        <taxon>Rosaceae</taxon>
        <taxon>Amygdaloideae</taxon>
        <taxon>Amygdaleae</taxon>
        <taxon>Prunus</taxon>
    </lineage>
</organism>
<keyword evidence="2" id="KW-1185">Reference proteome</keyword>
<dbReference type="AlphaFoldDB" id="A0A314XPM7"/>
<comment type="caution">
    <text evidence="1">The sequence shown here is derived from an EMBL/GenBank/DDBJ whole genome shotgun (WGS) entry which is preliminary data.</text>
</comment>
<reference evidence="1 2" key="1">
    <citation type="submission" date="2018-02" db="EMBL/GenBank/DDBJ databases">
        <title>Draft genome of wild Prunus yedoensis var. nudiflora.</title>
        <authorList>
            <person name="Baek S."/>
            <person name="Kim J.-H."/>
            <person name="Choi K."/>
            <person name="Kim G.-B."/>
            <person name="Cho A."/>
            <person name="Jang H."/>
            <person name="Shin C.-H."/>
            <person name="Yu H.-J."/>
            <person name="Mun J.-H."/>
        </authorList>
    </citation>
    <scope>NUCLEOTIDE SEQUENCE [LARGE SCALE GENOMIC DNA]</scope>
    <source>
        <strain evidence="2">cv. Jeju island</strain>
        <tissue evidence="1">Leaf</tissue>
    </source>
</reference>
<sequence>MALLTQAVIYCGHNVHPVMAAASRLIPSSTPNSPQHIVSSDLSCDAQECKQLAPGHVRRNTLAATVMRLEVVH</sequence>